<accession>A0ABP3AZW5</accession>
<keyword evidence="2" id="KW-1185">Reference proteome</keyword>
<comment type="caution">
    <text evidence="1">The sequence shown here is derived from an EMBL/GenBank/DDBJ whole genome shotgun (WGS) entry which is preliminary data.</text>
</comment>
<organism evidence="1 2">
    <name type="scientific">Listeria floridensis FSL S10-1187</name>
    <dbReference type="NCBI Taxonomy" id="1265817"/>
    <lineage>
        <taxon>Bacteria</taxon>
        <taxon>Bacillati</taxon>
        <taxon>Bacillota</taxon>
        <taxon>Bacilli</taxon>
        <taxon>Bacillales</taxon>
        <taxon>Listeriaceae</taxon>
        <taxon>Listeria</taxon>
    </lineage>
</organism>
<name>A0ABP3AZW5_9LIST</name>
<evidence type="ECO:0000313" key="1">
    <source>
        <dbReference type="EMBL" id="EUJ33128.1"/>
    </source>
</evidence>
<dbReference type="RefSeq" id="WP_036096509.1">
    <property type="nucleotide sequence ID" value="NZ_AODF01000007.1"/>
</dbReference>
<proteinExistence type="predicted"/>
<protein>
    <submittedName>
        <fullName evidence="1">Uncharacterized protein</fullName>
    </submittedName>
</protein>
<dbReference type="EMBL" id="AODF01000007">
    <property type="protein sequence ID" value="EUJ33128.1"/>
    <property type="molecule type" value="Genomic_DNA"/>
</dbReference>
<dbReference type="Proteomes" id="UP000019249">
    <property type="component" value="Unassembled WGS sequence"/>
</dbReference>
<sequence length="99" mass="11390">MKKIILTNRDYLEEYLVNYDRTCLHVLRQGAADPGELEVLTLSDLKDWLEDNTITLDEGSSMDITISIPVANLNDKLVFRPLEESDENEIYVVFELVTL</sequence>
<gene>
    <name evidence="1" type="ORF">MFLO_04275</name>
</gene>
<reference evidence="1 2" key="1">
    <citation type="journal article" date="2014" name="Int. J. Syst. Evol. Microbiol.">
        <title>Listeria floridensis sp. nov., Listeria aquatica sp. nov., Listeria cornellensis sp. nov., Listeria riparia sp. nov. and Listeria grandensis sp. nov., from agricultural and natural environments.</title>
        <authorList>
            <person name="den Bakker H.C."/>
            <person name="Warchocki S."/>
            <person name="Wright E.M."/>
            <person name="Allred A.F."/>
            <person name="Ahlstrom C."/>
            <person name="Manuel C.S."/>
            <person name="Stasiewicz M.J."/>
            <person name="Burrell A."/>
            <person name="Roof S."/>
            <person name="Strawn L."/>
            <person name="Fortes E.D."/>
            <person name="Nightingale K.K."/>
            <person name="Kephart D."/>
            <person name="Wiedmann M."/>
        </authorList>
    </citation>
    <scope>NUCLEOTIDE SEQUENCE [LARGE SCALE GENOMIC DNA]</scope>
    <source>
        <strain evidence="1 2">FSL S10-1187</strain>
    </source>
</reference>
<evidence type="ECO:0000313" key="2">
    <source>
        <dbReference type="Proteomes" id="UP000019249"/>
    </source>
</evidence>